<keyword evidence="2" id="KW-1185">Reference proteome</keyword>
<organism evidence="1 2">
    <name type="scientific">Simkania negevensis (strain ATCC VR-1471 / DSM 27360 / Z)</name>
    <dbReference type="NCBI Taxonomy" id="331113"/>
    <lineage>
        <taxon>Bacteria</taxon>
        <taxon>Pseudomonadati</taxon>
        <taxon>Chlamydiota</taxon>
        <taxon>Chlamydiia</taxon>
        <taxon>Parachlamydiales</taxon>
        <taxon>Simkaniaceae</taxon>
        <taxon>Simkania</taxon>
    </lineage>
</organism>
<reference key="1">
    <citation type="journal article" date="2011" name="Mol. Biol. Evol.">
        <title>Unity in variety -- the pan-genome of the Chlamydiae.</title>
        <authorList>
            <person name="Collingro A."/>
            <person name="Tischler P."/>
            <person name="Weinmaier T."/>
            <person name="Penz T."/>
            <person name="Heinz E."/>
            <person name="Brunham R.C."/>
            <person name="Read T.D."/>
            <person name="Bavoil P.M."/>
            <person name="Sachse K."/>
            <person name="Kahane S."/>
            <person name="Friedman M.G."/>
            <person name="Rattei T."/>
            <person name="Myers G.S.A."/>
            <person name="Horn M."/>
        </authorList>
    </citation>
    <scope>NUCLEOTIDE SEQUENCE</scope>
    <source>
        <strain>Z</strain>
    </source>
</reference>
<protein>
    <submittedName>
        <fullName evidence="1">Uncharacterized protein</fullName>
    </submittedName>
</protein>
<reference evidence="1 2" key="2">
    <citation type="journal article" date="2011" name="Mol. Biol. Evol.">
        <title>Unity in variety--the pan-genome of the Chlamydiae.</title>
        <authorList>
            <person name="Collingro A."/>
            <person name="Tischler P."/>
            <person name="Weinmaier T."/>
            <person name="Penz T."/>
            <person name="Heinz E."/>
            <person name="Brunham R.C."/>
            <person name="Read T.D."/>
            <person name="Bavoil P.M."/>
            <person name="Sachse K."/>
            <person name="Kahane S."/>
            <person name="Friedman M.G."/>
            <person name="Rattei T."/>
            <person name="Myers G.S."/>
            <person name="Horn M."/>
        </authorList>
    </citation>
    <scope>NUCLEOTIDE SEQUENCE [LARGE SCALE GENOMIC DNA]</scope>
    <source>
        <strain evidence="2">ATCC VR-1471 / Z</strain>
    </source>
</reference>
<accession>F8L949</accession>
<evidence type="ECO:0000313" key="1">
    <source>
        <dbReference type="EMBL" id="CCB89364.1"/>
    </source>
</evidence>
<dbReference type="Proteomes" id="UP000000496">
    <property type="component" value="Chromosome gsn.131"/>
</dbReference>
<dbReference type="STRING" id="331113.SNE_A14870"/>
<dbReference type="HOGENOM" id="CLU_2371246_0_0_0"/>
<gene>
    <name evidence="1" type="ordered locus">SNE_A14870</name>
</gene>
<evidence type="ECO:0000313" key="2">
    <source>
        <dbReference type="Proteomes" id="UP000000496"/>
    </source>
</evidence>
<proteinExistence type="predicted"/>
<sequence>MIQIFAEFFSLKTSPCHIDDVIKSTLFTKNLNSGVLSLILRDFSLSSQPFCFKKDHLGLPIGKNTENLRELSKQNKPRVQVFSKRKGQIIFIMND</sequence>
<dbReference type="eggNOG" id="COG2226">
    <property type="taxonomic scope" value="Bacteria"/>
</dbReference>
<name>F8L949_SIMNZ</name>
<dbReference type="AlphaFoldDB" id="F8L949"/>
<dbReference type="KEGG" id="sng:SNE_A14870"/>
<dbReference type="EMBL" id="FR872582">
    <property type="protein sequence ID" value="CCB89364.1"/>
    <property type="molecule type" value="Genomic_DNA"/>
</dbReference>